<dbReference type="EMBL" id="UINC01016322">
    <property type="protein sequence ID" value="SVA68037.1"/>
    <property type="molecule type" value="Genomic_DNA"/>
</dbReference>
<name>A0A381XV14_9ZZZZ</name>
<dbReference type="AlphaFoldDB" id="A0A381XV14"/>
<evidence type="ECO:0000313" key="1">
    <source>
        <dbReference type="EMBL" id="SVA68037.1"/>
    </source>
</evidence>
<sequence>MVLQFRILQIFSQSGIRLSVQRTDVSAYVNGNPIGFTVIDRGFEPFTWSQNSLLDVLSWKILLFKLSDKEFSIRTAFKYKMSDLVRFERLQLDFFFRTKLYFYVIVIRIENVDLPDPDFRDKGNLVRHVVFAKVFQEYLHSGGTECHVLHSDVLNMLRILYFYQMYLGNFTTIQPGSSRGEWWAPSNF</sequence>
<proteinExistence type="predicted"/>
<gene>
    <name evidence="1" type="ORF">METZ01_LOCUS120891</name>
</gene>
<protein>
    <submittedName>
        <fullName evidence="1">Uncharacterized protein</fullName>
    </submittedName>
</protein>
<organism evidence="1">
    <name type="scientific">marine metagenome</name>
    <dbReference type="NCBI Taxonomy" id="408172"/>
    <lineage>
        <taxon>unclassified sequences</taxon>
        <taxon>metagenomes</taxon>
        <taxon>ecological metagenomes</taxon>
    </lineage>
</organism>
<accession>A0A381XV14</accession>
<reference evidence="1" key="1">
    <citation type="submission" date="2018-05" db="EMBL/GenBank/DDBJ databases">
        <authorList>
            <person name="Lanie J.A."/>
            <person name="Ng W.-L."/>
            <person name="Kazmierczak K.M."/>
            <person name="Andrzejewski T.M."/>
            <person name="Davidsen T.M."/>
            <person name="Wayne K.J."/>
            <person name="Tettelin H."/>
            <person name="Glass J.I."/>
            <person name="Rusch D."/>
            <person name="Podicherti R."/>
            <person name="Tsui H.-C.T."/>
            <person name="Winkler M.E."/>
        </authorList>
    </citation>
    <scope>NUCLEOTIDE SEQUENCE</scope>
</reference>